<dbReference type="AlphaFoldDB" id="A0A0P6Y5D9"/>
<protein>
    <submittedName>
        <fullName evidence="2">Glucose-1-phosphate cytidylyltransferase</fullName>
    </submittedName>
</protein>
<reference evidence="2 3" key="1">
    <citation type="submission" date="2015-07" db="EMBL/GenBank/DDBJ databases">
        <title>Whole genome sequence of Thermanaerothrix daxensis DSM 23592.</title>
        <authorList>
            <person name="Hemp J."/>
            <person name="Ward L.M."/>
            <person name="Pace L.A."/>
            <person name="Fischer W.W."/>
        </authorList>
    </citation>
    <scope>NUCLEOTIDE SEQUENCE [LARGE SCALE GENOMIC DNA]</scope>
    <source>
        <strain evidence="2 3">GNS-1</strain>
    </source>
</reference>
<dbReference type="InterPro" id="IPR005835">
    <property type="entry name" value="NTP_transferase_dom"/>
</dbReference>
<evidence type="ECO:0000313" key="2">
    <source>
        <dbReference type="EMBL" id="KPL84645.1"/>
    </source>
</evidence>
<dbReference type="OrthoDB" id="9803871at2"/>
<dbReference type="STRING" id="869279.SE15_06245"/>
<dbReference type="Gene3D" id="3.90.550.10">
    <property type="entry name" value="Spore Coat Polysaccharide Biosynthesis Protein SpsA, Chain A"/>
    <property type="match status" value="1"/>
</dbReference>
<dbReference type="Pfam" id="PF00483">
    <property type="entry name" value="NTP_transferase"/>
    <property type="match status" value="1"/>
</dbReference>
<name>A0A0P6Y5D9_9CHLR</name>
<comment type="caution">
    <text evidence="2">The sequence shown here is derived from an EMBL/GenBank/DDBJ whole genome shotgun (WGS) entry which is preliminary data.</text>
</comment>
<gene>
    <name evidence="2" type="ORF">SE15_06245</name>
</gene>
<dbReference type="NCBIfam" id="TIGR02623">
    <property type="entry name" value="G1P_cyt_trans"/>
    <property type="match status" value="1"/>
</dbReference>
<dbReference type="GO" id="GO:0047343">
    <property type="term" value="F:glucose-1-phosphate cytidylyltransferase activity"/>
    <property type="evidence" value="ECO:0007669"/>
    <property type="project" value="InterPro"/>
</dbReference>
<accession>A0A0P6Y5D9</accession>
<dbReference type="InterPro" id="IPR029044">
    <property type="entry name" value="Nucleotide-diphossugar_trans"/>
</dbReference>
<keyword evidence="2" id="KW-0808">Transferase</keyword>
<dbReference type="EMBL" id="LGKO01000002">
    <property type="protein sequence ID" value="KPL84645.1"/>
    <property type="molecule type" value="Genomic_DNA"/>
</dbReference>
<keyword evidence="2" id="KW-0548">Nucleotidyltransferase</keyword>
<dbReference type="Proteomes" id="UP000050544">
    <property type="component" value="Unassembled WGS sequence"/>
</dbReference>
<organism evidence="2 3">
    <name type="scientific">Thermanaerothrix daxensis</name>
    <dbReference type="NCBI Taxonomy" id="869279"/>
    <lineage>
        <taxon>Bacteria</taxon>
        <taxon>Bacillati</taxon>
        <taxon>Chloroflexota</taxon>
        <taxon>Anaerolineae</taxon>
        <taxon>Anaerolineales</taxon>
        <taxon>Anaerolineaceae</taxon>
        <taxon>Thermanaerothrix</taxon>
    </lineage>
</organism>
<feature type="domain" description="Nucleotidyl transferase" evidence="1">
    <location>
        <begin position="4"/>
        <end position="208"/>
    </location>
</feature>
<sequence>MKVAILAGGFGSRLAEETEVRPKPMVEIGGRPILWHIMRYYSAFGFNHFVIALGYKGEMIKRYFADYCMTTTNMTVDFRTNQIIPHNGPKPDWVVELVDTGIKTQTGGRIKRLAPYLGDETFMLTWGDGLSDVNLHDLLAFHRAHGRLATLTAVRPPARYGYMHFDGDQVVEFMEKPQLMEGWINGAFFVLEPGIFDYIDGDETVWEREPMERLAREGQLMAYKHTSFWQCMDTLREKYLLENIWQSGQAPWKVWED</sequence>
<dbReference type="RefSeq" id="WP_054521207.1">
    <property type="nucleotide sequence ID" value="NZ_LGKO01000002.1"/>
</dbReference>
<dbReference type="CDD" id="cd02524">
    <property type="entry name" value="G1P_cytidylyltransferase"/>
    <property type="match status" value="1"/>
</dbReference>
<dbReference type="PANTHER" id="PTHR47183">
    <property type="entry name" value="GLUCOSE-1-PHOSPHATE CYTIDYLYLTRANSFERASE-RELATED"/>
    <property type="match status" value="1"/>
</dbReference>
<dbReference type="PATRIC" id="fig|869279.4.peg.1255"/>
<dbReference type="GO" id="GO:0009243">
    <property type="term" value="P:O antigen biosynthetic process"/>
    <property type="evidence" value="ECO:0007669"/>
    <property type="project" value="InterPro"/>
</dbReference>
<dbReference type="SUPFAM" id="SSF53448">
    <property type="entry name" value="Nucleotide-diphospho-sugar transferases"/>
    <property type="match status" value="1"/>
</dbReference>
<keyword evidence="3" id="KW-1185">Reference proteome</keyword>
<dbReference type="InterPro" id="IPR013446">
    <property type="entry name" value="G1P_cyt_trans-like"/>
</dbReference>
<dbReference type="PANTHER" id="PTHR47183:SF1">
    <property type="entry name" value="GLUCOSE-1-PHOSPHATE CYTIDYLYLTRANSFERASE"/>
    <property type="match status" value="1"/>
</dbReference>
<evidence type="ECO:0000313" key="3">
    <source>
        <dbReference type="Proteomes" id="UP000050544"/>
    </source>
</evidence>
<evidence type="ECO:0000259" key="1">
    <source>
        <dbReference type="Pfam" id="PF00483"/>
    </source>
</evidence>
<proteinExistence type="predicted"/>
<dbReference type="InterPro" id="IPR046981">
    <property type="entry name" value="G1P_cyt_trans"/>
</dbReference>